<protein>
    <submittedName>
        <fullName evidence="3">Uncharacterized protein isoform X1</fullName>
    </submittedName>
</protein>
<dbReference type="AlphaFoldDB" id="A0A9R1UA19"/>
<dbReference type="KEGG" id="fas:105272531"/>
<dbReference type="OrthoDB" id="7700659at2759"/>
<organism evidence="2 3">
    <name type="scientific">Fopius arisanus</name>
    <dbReference type="NCBI Taxonomy" id="64838"/>
    <lineage>
        <taxon>Eukaryota</taxon>
        <taxon>Metazoa</taxon>
        <taxon>Ecdysozoa</taxon>
        <taxon>Arthropoda</taxon>
        <taxon>Hexapoda</taxon>
        <taxon>Insecta</taxon>
        <taxon>Pterygota</taxon>
        <taxon>Neoptera</taxon>
        <taxon>Endopterygota</taxon>
        <taxon>Hymenoptera</taxon>
        <taxon>Apocrita</taxon>
        <taxon>Ichneumonoidea</taxon>
        <taxon>Braconidae</taxon>
        <taxon>Opiinae</taxon>
        <taxon>Fopius</taxon>
    </lineage>
</organism>
<evidence type="ECO:0000313" key="3">
    <source>
        <dbReference type="RefSeq" id="XP_011313002.1"/>
    </source>
</evidence>
<sequence>MKVVSNGKKTLMKFIINKGNGARIRVLMWDNVAKTNSPKICHHQKMYITMGSISQANAFYQTNEDVVPVEFNVQPASIIEFLGILEGAGIVIPENYPEVGMETLLCRQEAPVSVIGFIRSPFVEVVHFSSSHGGGCIVNGKHRLAIQIAIFKPEKELKMGTCVKVMGRLKCRIIKSNKGFPEYFFEVPNMDHIIVIEGKIATEEEMSSAVISATSKRYSTGELPDPKRRLDSQETNYDQEDSAMGN</sequence>
<accession>A0A9R1UA19</accession>
<proteinExistence type="predicted"/>
<dbReference type="RefSeq" id="XP_011313002.1">
    <property type="nucleotide sequence ID" value="XM_011314700.1"/>
</dbReference>
<gene>
    <name evidence="3" type="primary">LOC105272531</name>
</gene>
<feature type="compositionally biased region" description="Acidic residues" evidence="1">
    <location>
        <begin position="237"/>
        <end position="246"/>
    </location>
</feature>
<feature type="region of interest" description="Disordered" evidence="1">
    <location>
        <begin position="217"/>
        <end position="246"/>
    </location>
</feature>
<dbReference type="Proteomes" id="UP000694866">
    <property type="component" value="Unplaced"/>
</dbReference>
<reference evidence="3" key="1">
    <citation type="submission" date="2025-08" db="UniProtKB">
        <authorList>
            <consortium name="RefSeq"/>
        </authorList>
    </citation>
    <scope>IDENTIFICATION</scope>
    <source>
        <strain evidence="3">USDA-PBARC FA_bdor</strain>
        <tissue evidence="3">Whole organism</tissue>
    </source>
</reference>
<evidence type="ECO:0000313" key="2">
    <source>
        <dbReference type="Proteomes" id="UP000694866"/>
    </source>
</evidence>
<name>A0A9R1UA19_9HYME</name>
<evidence type="ECO:0000256" key="1">
    <source>
        <dbReference type="SAM" id="MobiDB-lite"/>
    </source>
</evidence>
<dbReference type="GeneID" id="105272531"/>
<keyword evidence="2" id="KW-1185">Reference proteome</keyword>